<evidence type="ECO:0000313" key="1">
    <source>
        <dbReference type="EMBL" id="EKS36542.1"/>
    </source>
</evidence>
<keyword evidence="2" id="KW-1185">Reference proteome</keyword>
<proteinExistence type="predicted"/>
<evidence type="ECO:0000313" key="2">
    <source>
        <dbReference type="Proteomes" id="UP000001096"/>
    </source>
</evidence>
<dbReference type="AlphaFoldDB" id="K8P1S0"/>
<gene>
    <name evidence="1" type="ORF">HMPREF9695_02960</name>
</gene>
<reference evidence="1 2" key="1">
    <citation type="submission" date="2012-04" db="EMBL/GenBank/DDBJ databases">
        <title>The Genome Sequence of Afipia broomeae ATCC 49717.</title>
        <authorList>
            <consortium name="The Broad Institute Genome Sequencing Platform"/>
            <person name="Earl A."/>
            <person name="Ward D."/>
            <person name="Feldgarden M."/>
            <person name="Gevers D."/>
            <person name="Huys G."/>
            <person name="Walker B."/>
            <person name="Young S.K."/>
            <person name="Zeng Q."/>
            <person name="Gargeya S."/>
            <person name="Fitzgerald M."/>
            <person name="Haas B."/>
            <person name="Abouelleil A."/>
            <person name="Alvarado L."/>
            <person name="Arachchi H.M."/>
            <person name="Berlin A."/>
            <person name="Chapman S.B."/>
            <person name="Goldberg J."/>
            <person name="Griggs A."/>
            <person name="Gujja S."/>
            <person name="Hansen M."/>
            <person name="Howarth C."/>
            <person name="Imamovic A."/>
            <person name="Larimer J."/>
            <person name="McCowen C."/>
            <person name="Montmayeur A."/>
            <person name="Murphy C."/>
            <person name="Neiman D."/>
            <person name="Pearson M."/>
            <person name="Priest M."/>
            <person name="Roberts A."/>
            <person name="Saif S."/>
            <person name="Shea T."/>
            <person name="Sisk P."/>
            <person name="Sykes S."/>
            <person name="Wortman J."/>
            <person name="Nusbaum C."/>
            <person name="Birren B."/>
        </authorList>
    </citation>
    <scope>NUCLEOTIDE SEQUENCE [LARGE SCALE GENOMIC DNA]</scope>
    <source>
        <strain evidence="1 2">ATCC 49717</strain>
    </source>
</reference>
<comment type="caution">
    <text evidence="1">The sequence shown here is derived from an EMBL/GenBank/DDBJ whole genome shotgun (WGS) entry which is preliminary data.</text>
</comment>
<accession>K8P1S0</accession>
<protein>
    <submittedName>
        <fullName evidence="1">Uncharacterized protein</fullName>
    </submittedName>
</protein>
<sequence length="38" mass="3994">MVVGPDASPHVTLALAKCEETGKLRNLSAGLTFPDRVV</sequence>
<name>K8P1S0_9BRAD</name>
<dbReference type="EMBL" id="AGWX01000004">
    <property type="protein sequence ID" value="EKS36542.1"/>
    <property type="molecule type" value="Genomic_DNA"/>
</dbReference>
<dbReference type="Proteomes" id="UP000001096">
    <property type="component" value="Unassembled WGS sequence"/>
</dbReference>
<dbReference type="HOGENOM" id="CLU_3323579_0_0_5"/>
<organism evidence="1 2">
    <name type="scientific">Afipia broomeae ATCC 49717</name>
    <dbReference type="NCBI Taxonomy" id="883078"/>
    <lineage>
        <taxon>Bacteria</taxon>
        <taxon>Pseudomonadati</taxon>
        <taxon>Pseudomonadota</taxon>
        <taxon>Alphaproteobacteria</taxon>
        <taxon>Hyphomicrobiales</taxon>
        <taxon>Nitrobacteraceae</taxon>
        <taxon>Afipia</taxon>
    </lineage>
</organism>